<gene>
    <name evidence="2" type="ORF">HHI36_003072</name>
</gene>
<evidence type="ECO:0008006" key="4">
    <source>
        <dbReference type="Google" id="ProtNLM"/>
    </source>
</evidence>
<name>A0ABD2PCU1_9CUCU</name>
<dbReference type="SUPFAM" id="SSF100910">
    <property type="entry name" value="Chemosensory protein Csp2"/>
    <property type="match status" value="1"/>
</dbReference>
<sequence length="138" mass="15752">MKFIILILCVLLGGAIAIPIEEEYKTQYEDLDVGGILNSARLLKNYVDCLLDRGRCPPPAKELKDHLDDALKTDCAKCTSKQKSIARDVTGFLMEKKPDIWAELQQKYDPEGIYMARWKAQQQNSSNMKEEEEEKKDA</sequence>
<keyword evidence="3" id="KW-1185">Reference proteome</keyword>
<keyword evidence="1" id="KW-0732">Signal</keyword>
<dbReference type="EMBL" id="JABFTP020000185">
    <property type="protein sequence ID" value="KAL3288639.1"/>
    <property type="molecule type" value="Genomic_DNA"/>
</dbReference>
<dbReference type="AlphaFoldDB" id="A0ABD2PCU1"/>
<reference evidence="2 3" key="1">
    <citation type="journal article" date="2021" name="BMC Biol.">
        <title>Horizontally acquired antibacterial genes associated with adaptive radiation of ladybird beetles.</title>
        <authorList>
            <person name="Li H.S."/>
            <person name="Tang X.F."/>
            <person name="Huang Y.H."/>
            <person name="Xu Z.Y."/>
            <person name="Chen M.L."/>
            <person name="Du X.Y."/>
            <person name="Qiu B.Y."/>
            <person name="Chen P.T."/>
            <person name="Zhang W."/>
            <person name="Slipinski A."/>
            <person name="Escalona H.E."/>
            <person name="Waterhouse R.M."/>
            <person name="Zwick A."/>
            <person name="Pang H."/>
        </authorList>
    </citation>
    <scope>NUCLEOTIDE SEQUENCE [LARGE SCALE GENOMIC DNA]</scope>
    <source>
        <strain evidence="2">SYSU2018</strain>
    </source>
</reference>
<dbReference type="Gene3D" id="1.10.2080.10">
    <property type="entry name" value="Insect odorant-binding protein A10/Ejaculatory bulb-specific protein 3"/>
    <property type="match status" value="1"/>
</dbReference>
<dbReference type="PANTHER" id="PTHR11257:SF13">
    <property type="entry name" value="GEO07322P1"/>
    <property type="match status" value="1"/>
</dbReference>
<dbReference type="Proteomes" id="UP001516400">
    <property type="component" value="Unassembled WGS sequence"/>
</dbReference>
<protein>
    <recommendedName>
        <fullName evidence="4">Chemosensory protein</fullName>
    </recommendedName>
</protein>
<evidence type="ECO:0000313" key="3">
    <source>
        <dbReference type="Proteomes" id="UP001516400"/>
    </source>
</evidence>
<feature type="chain" id="PRO_5044793703" description="Chemosensory protein" evidence="1">
    <location>
        <begin position="18"/>
        <end position="138"/>
    </location>
</feature>
<comment type="caution">
    <text evidence="2">The sequence shown here is derived from an EMBL/GenBank/DDBJ whole genome shotgun (WGS) entry which is preliminary data.</text>
</comment>
<organism evidence="2 3">
    <name type="scientific">Cryptolaemus montrouzieri</name>
    <dbReference type="NCBI Taxonomy" id="559131"/>
    <lineage>
        <taxon>Eukaryota</taxon>
        <taxon>Metazoa</taxon>
        <taxon>Ecdysozoa</taxon>
        <taxon>Arthropoda</taxon>
        <taxon>Hexapoda</taxon>
        <taxon>Insecta</taxon>
        <taxon>Pterygota</taxon>
        <taxon>Neoptera</taxon>
        <taxon>Endopterygota</taxon>
        <taxon>Coleoptera</taxon>
        <taxon>Polyphaga</taxon>
        <taxon>Cucujiformia</taxon>
        <taxon>Coccinelloidea</taxon>
        <taxon>Coccinellidae</taxon>
        <taxon>Scymninae</taxon>
        <taxon>Scymnini</taxon>
        <taxon>Cryptolaemus</taxon>
    </lineage>
</organism>
<evidence type="ECO:0000313" key="2">
    <source>
        <dbReference type="EMBL" id="KAL3288639.1"/>
    </source>
</evidence>
<proteinExistence type="predicted"/>
<dbReference type="InterPro" id="IPR036682">
    <property type="entry name" value="OS_D_A10/PebIII_sf"/>
</dbReference>
<feature type="signal peptide" evidence="1">
    <location>
        <begin position="1"/>
        <end position="17"/>
    </location>
</feature>
<evidence type="ECO:0000256" key="1">
    <source>
        <dbReference type="SAM" id="SignalP"/>
    </source>
</evidence>
<dbReference type="InterPro" id="IPR005055">
    <property type="entry name" value="A10/PebIII"/>
</dbReference>
<accession>A0ABD2PCU1</accession>
<dbReference type="Pfam" id="PF03392">
    <property type="entry name" value="OS-D"/>
    <property type="match status" value="1"/>
</dbReference>
<dbReference type="PANTHER" id="PTHR11257">
    <property type="entry name" value="CHEMOSENSORY PROTEIN-RELATED"/>
    <property type="match status" value="1"/>
</dbReference>